<dbReference type="EMBL" id="JACCCZ010000002">
    <property type="protein sequence ID" value="NYG05309.1"/>
    <property type="molecule type" value="Genomic_DNA"/>
</dbReference>
<name>A0A852W8S5_PSEA5</name>
<evidence type="ECO:0000313" key="3">
    <source>
        <dbReference type="Proteomes" id="UP000549695"/>
    </source>
</evidence>
<keyword evidence="3" id="KW-1185">Reference proteome</keyword>
<evidence type="ECO:0000313" key="2">
    <source>
        <dbReference type="EMBL" id="NYG05309.1"/>
    </source>
</evidence>
<dbReference type="Gene3D" id="3.40.50.620">
    <property type="entry name" value="HUPs"/>
    <property type="match status" value="1"/>
</dbReference>
<reference evidence="2 3" key="1">
    <citation type="submission" date="2020-07" db="EMBL/GenBank/DDBJ databases">
        <title>Sequencing the genomes of 1000 actinobacteria strains.</title>
        <authorList>
            <person name="Klenk H.-P."/>
        </authorList>
    </citation>
    <scope>NUCLEOTIDE SEQUENCE [LARGE SCALE GENOMIC DNA]</scope>
    <source>
        <strain evidence="2 3">DSM 44749</strain>
    </source>
</reference>
<protein>
    <submittedName>
        <fullName evidence="2">Asparagine synthase (Glutamine-hydrolyzing)</fullName>
        <ecNumber evidence="2">6.3.5.4</ecNumber>
    </submittedName>
</protein>
<proteinExistence type="predicted"/>
<dbReference type="InterPro" id="IPR014729">
    <property type="entry name" value="Rossmann-like_a/b/a_fold"/>
</dbReference>
<dbReference type="SUPFAM" id="SSF52402">
    <property type="entry name" value="Adenine nucleotide alpha hydrolases-like"/>
    <property type="match status" value="1"/>
</dbReference>
<dbReference type="GO" id="GO:0006529">
    <property type="term" value="P:asparagine biosynthetic process"/>
    <property type="evidence" value="ECO:0007669"/>
    <property type="project" value="InterPro"/>
</dbReference>
<evidence type="ECO:0000259" key="1">
    <source>
        <dbReference type="Pfam" id="PF00733"/>
    </source>
</evidence>
<accession>A0A852W8S5</accession>
<organism evidence="2 3">
    <name type="scientific">Pseudonocardia alni</name>
    <name type="common">Amycolata alni</name>
    <dbReference type="NCBI Taxonomy" id="33907"/>
    <lineage>
        <taxon>Bacteria</taxon>
        <taxon>Bacillati</taxon>
        <taxon>Actinomycetota</taxon>
        <taxon>Actinomycetes</taxon>
        <taxon>Pseudonocardiales</taxon>
        <taxon>Pseudonocardiaceae</taxon>
        <taxon>Pseudonocardia</taxon>
    </lineage>
</organism>
<keyword evidence="2" id="KW-0436">Ligase</keyword>
<dbReference type="Proteomes" id="UP000549695">
    <property type="component" value="Unassembled WGS sequence"/>
</dbReference>
<dbReference type="InterPro" id="IPR001962">
    <property type="entry name" value="Asn_synthase"/>
</dbReference>
<dbReference type="GO" id="GO:0004066">
    <property type="term" value="F:asparagine synthase (glutamine-hydrolyzing) activity"/>
    <property type="evidence" value="ECO:0007669"/>
    <property type="project" value="UniProtKB-EC"/>
</dbReference>
<gene>
    <name evidence="2" type="ORF">HDA37_005663</name>
</gene>
<feature type="domain" description="Asparagine synthetase" evidence="1">
    <location>
        <begin position="62"/>
        <end position="376"/>
    </location>
</feature>
<dbReference type="RefSeq" id="WP_179763172.1">
    <property type="nucleotide sequence ID" value="NZ_BAAAJZ010000009.1"/>
</dbReference>
<sequence length="427" mass="45190">MSEAFSTEVGPWLRGCAQPTVDLDAVALLFAPPVLYGEFYPWEGASLAAPPAGTAGRGPALAPAFGRAVARACDDAAVIGVSFSGGIDSLAVLTEACRQAQGRRVVAFTIDLTDDQGRSAAAVAAALIARLQLGCELQIIETSARTEPAWSPAGPRLDALPQLNATVAARAAGLGCEVLLSGDGADEVLEVPRFASIELLATRGPRAAARYLSDRGRGSVLVDEAAAGIARLLPAQASWRMYWAATWASTMGAAVPAAVTDNYHDPLRDWSERWLAQRRDQDHASTSWAQKFAHDAIWPHAPLIGAGRLAERSPFLDPEVLAAAADLSPGHRYDPALPTAYHRNKAAVVSLFAPRERQVLPPAKQYFQTALRELVERCDPRLLTAAGLIDPARIDTADTAVSMTIAATESWLRAASVRGARIPGVSP</sequence>
<dbReference type="EC" id="6.3.5.4" evidence="2"/>
<dbReference type="GeneID" id="98055224"/>
<dbReference type="Pfam" id="PF00733">
    <property type="entry name" value="Asn_synthase"/>
    <property type="match status" value="1"/>
</dbReference>
<dbReference type="AlphaFoldDB" id="A0A852W8S5"/>
<comment type="caution">
    <text evidence="2">The sequence shown here is derived from an EMBL/GenBank/DDBJ whole genome shotgun (WGS) entry which is preliminary data.</text>
</comment>